<sequence length="622" mass="70103">MITVSIKMTTTHKEIPAKVKNLILAYESQSSCVNLHEEVHLEQRHRSKSIGNVLSYKMFRQPIVEIRNILDIEKELVKLEAHLTYYEVYEKESQVAFQEQLFDILKNIVSFDPEGRESTIQKKKDLIAETQKLARVLNAKLPFDASTSKNIRRSYSSYSRREDLSNLQETRVSSTNLNNGFTKSEDSLDSPQISSLKPEDSTGEDDFNSPEISTEEKVYTHEETGLMPSVSKLKKFFSFRRDEKPVIPSYAGVSRSQSLRVTSSSSSRIVKKDSNINKTIQEGQAPAVVVPEFGFRFSPMPYSEGLGGKTANIAKSKSTSDLKQEAASALSNEIVDDQSEDAFVGLTKDDDDIGQEPPIEHYEEPFMSGKVKLLKQSFESLSVSLNKEEKFEKHVIRKEVTHNGTQHFNDYEVEKPFVVSSGSVDTLKSNFEKLNHIEELYLLEKEPEEANIVPIQNPVLYQIASETDESNTSISFLTLNGTEEQENEDVSRPKYVNSTSIEALKLKFENLSRNNSIETGTDNSVTKVDGECSIESTDISLNDQQDNNSLEKIDDHDDKTQNLLKPINSPVTGVQSYADLEMSGSALEDSYMETIIDEVLNGQSLQDVEDEFEKLVLDPESN</sequence>
<evidence type="ECO:0000256" key="1">
    <source>
        <dbReference type="SAM" id="MobiDB-lite"/>
    </source>
</evidence>
<proteinExistence type="predicted"/>
<protein>
    <submittedName>
        <fullName evidence="2">Uncharacterized protein</fullName>
    </submittedName>
</protein>
<feature type="compositionally biased region" description="Polar residues" evidence="1">
    <location>
        <begin position="165"/>
        <end position="182"/>
    </location>
</feature>
<keyword evidence="3" id="KW-1185">Reference proteome</keyword>
<dbReference type="Proteomes" id="UP001566132">
    <property type="component" value="Unassembled WGS sequence"/>
</dbReference>
<comment type="caution">
    <text evidence="2">The sequence shown here is derived from an EMBL/GenBank/DDBJ whole genome shotgun (WGS) entry which is preliminary data.</text>
</comment>
<gene>
    <name evidence="2" type="ORF">ABEB36_008245</name>
</gene>
<accession>A0ABD1EL82</accession>
<dbReference type="AlphaFoldDB" id="A0ABD1EL82"/>
<reference evidence="2 3" key="1">
    <citation type="submission" date="2024-05" db="EMBL/GenBank/DDBJ databases">
        <title>Genetic variation in Jamaican populations of the coffee berry borer (Hypothenemus hampei).</title>
        <authorList>
            <person name="Errbii M."/>
            <person name="Myrie A."/>
        </authorList>
    </citation>
    <scope>NUCLEOTIDE SEQUENCE [LARGE SCALE GENOMIC DNA]</scope>
    <source>
        <strain evidence="2">JA-Hopewell-2020-01-JO</strain>
        <tissue evidence="2">Whole body</tissue>
    </source>
</reference>
<evidence type="ECO:0000313" key="2">
    <source>
        <dbReference type="EMBL" id="KAL1497252.1"/>
    </source>
</evidence>
<name>A0ABD1EL82_HYPHA</name>
<evidence type="ECO:0000313" key="3">
    <source>
        <dbReference type="Proteomes" id="UP001566132"/>
    </source>
</evidence>
<feature type="region of interest" description="Disordered" evidence="1">
    <location>
        <begin position="162"/>
        <end position="211"/>
    </location>
</feature>
<organism evidence="2 3">
    <name type="scientific">Hypothenemus hampei</name>
    <name type="common">Coffee berry borer</name>
    <dbReference type="NCBI Taxonomy" id="57062"/>
    <lineage>
        <taxon>Eukaryota</taxon>
        <taxon>Metazoa</taxon>
        <taxon>Ecdysozoa</taxon>
        <taxon>Arthropoda</taxon>
        <taxon>Hexapoda</taxon>
        <taxon>Insecta</taxon>
        <taxon>Pterygota</taxon>
        <taxon>Neoptera</taxon>
        <taxon>Endopterygota</taxon>
        <taxon>Coleoptera</taxon>
        <taxon>Polyphaga</taxon>
        <taxon>Cucujiformia</taxon>
        <taxon>Curculionidae</taxon>
        <taxon>Scolytinae</taxon>
        <taxon>Hypothenemus</taxon>
    </lineage>
</organism>
<dbReference type="EMBL" id="JBDJPC010000006">
    <property type="protein sequence ID" value="KAL1497252.1"/>
    <property type="molecule type" value="Genomic_DNA"/>
</dbReference>